<sequence length="419" mass="41660">MIVRRSVAALAVSAALCAAAAPAALADGKPSPKASGSALPKGLYGTKDPKFDGVWRQSLALLAQDAVEVTPAKSAVDWLAGQQCADGGFAAYRADTSKACDPKRGEFSDATAAAVQALAAVGGRAKAVEKGIGWLKRNQNEDGGWGMNPGGPSDANSTSAAIGAFAATSVDPAEVTSAESGKTPYDALLGLQLGCDAKADERGAFAYQKDKGGPAANDLATASAALAVRGSGFVPDTAGKKGDGTKPKPLACGGGAEETTPEQAAEGAATYLSKAMAGHGDHLLSAMPGAKDQPDFGGTADAVVALSAGGHRAATAKPLAWLQSKEGGAVAWAKGDPGALAKLVLAAHAAGGDPRDFGGADLVEQLNATGPKPEAAAGPEASTKSKDDSNNSVWWIVGICAVAGMGVGFLLSGRKKQRV</sequence>
<feature type="signal peptide" evidence="3">
    <location>
        <begin position="1"/>
        <end position="26"/>
    </location>
</feature>
<keyword evidence="2" id="KW-0812">Transmembrane</keyword>
<feature type="transmembrane region" description="Helical" evidence="2">
    <location>
        <begin position="392"/>
        <end position="411"/>
    </location>
</feature>
<evidence type="ECO:0000313" key="4">
    <source>
        <dbReference type="EMBL" id="MBL1100213.1"/>
    </source>
</evidence>
<organism evidence="4 5">
    <name type="scientific">Streptomyces coffeae</name>
    <dbReference type="NCBI Taxonomy" id="621382"/>
    <lineage>
        <taxon>Bacteria</taxon>
        <taxon>Bacillati</taxon>
        <taxon>Actinomycetota</taxon>
        <taxon>Actinomycetes</taxon>
        <taxon>Kitasatosporales</taxon>
        <taxon>Streptomycetaceae</taxon>
        <taxon>Streptomyces</taxon>
    </lineage>
</organism>
<feature type="region of interest" description="Disordered" evidence="1">
    <location>
        <begin position="369"/>
        <end position="388"/>
    </location>
</feature>
<accession>A0ABS1NJN4</accession>
<dbReference type="Proteomes" id="UP000634229">
    <property type="component" value="Unassembled WGS sequence"/>
</dbReference>
<comment type="caution">
    <text evidence="4">The sequence shown here is derived from an EMBL/GenBank/DDBJ whole genome shotgun (WGS) entry which is preliminary data.</text>
</comment>
<dbReference type="Gene3D" id="1.50.10.20">
    <property type="match status" value="1"/>
</dbReference>
<dbReference type="EMBL" id="JAERRF010000017">
    <property type="protein sequence ID" value="MBL1100213.1"/>
    <property type="molecule type" value="Genomic_DNA"/>
</dbReference>
<feature type="region of interest" description="Disordered" evidence="1">
    <location>
        <begin position="237"/>
        <end position="258"/>
    </location>
</feature>
<keyword evidence="5" id="KW-1185">Reference proteome</keyword>
<dbReference type="RefSeq" id="WP_201877888.1">
    <property type="nucleotide sequence ID" value="NZ_JAERRF010000017.1"/>
</dbReference>
<feature type="compositionally biased region" description="Low complexity" evidence="1">
    <location>
        <begin position="369"/>
        <end position="381"/>
    </location>
</feature>
<proteinExistence type="predicted"/>
<evidence type="ECO:0000256" key="1">
    <source>
        <dbReference type="SAM" id="MobiDB-lite"/>
    </source>
</evidence>
<evidence type="ECO:0000256" key="3">
    <source>
        <dbReference type="SAM" id="SignalP"/>
    </source>
</evidence>
<keyword evidence="2" id="KW-0472">Membrane</keyword>
<name>A0ABS1NJN4_9ACTN</name>
<reference evidence="4 5" key="1">
    <citation type="submission" date="2021-01" db="EMBL/GenBank/DDBJ databases">
        <title>WGS of actinomycetes isolated from Thailand.</title>
        <authorList>
            <person name="Thawai C."/>
        </authorList>
    </citation>
    <scope>NUCLEOTIDE SEQUENCE [LARGE SCALE GENOMIC DNA]</scope>
    <source>
        <strain evidence="4 5">CA1R205</strain>
    </source>
</reference>
<dbReference type="SUPFAM" id="SSF48239">
    <property type="entry name" value="Terpenoid cyclases/Protein prenyltransferases"/>
    <property type="match status" value="1"/>
</dbReference>
<dbReference type="InterPro" id="IPR008930">
    <property type="entry name" value="Terpenoid_cyclase/PrenylTrfase"/>
</dbReference>
<evidence type="ECO:0000313" key="5">
    <source>
        <dbReference type="Proteomes" id="UP000634229"/>
    </source>
</evidence>
<feature type="chain" id="PRO_5046153551" description="Terpene cyclase/mutase family protein" evidence="3">
    <location>
        <begin position="27"/>
        <end position="419"/>
    </location>
</feature>
<dbReference type="CDD" id="cd00688">
    <property type="entry name" value="ISOPREN_C2_like"/>
    <property type="match status" value="1"/>
</dbReference>
<evidence type="ECO:0008006" key="6">
    <source>
        <dbReference type="Google" id="ProtNLM"/>
    </source>
</evidence>
<keyword evidence="3" id="KW-0732">Signal</keyword>
<evidence type="ECO:0000256" key="2">
    <source>
        <dbReference type="SAM" id="Phobius"/>
    </source>
</evidence>
<keyword evidence="2" id="KW-1133">Transmembrane helix</keyword>
<gene>
    <name evidence="4" type="ORF">JK363_26775</name>
</gene>
<protein>
    <recommendedName>
        <fullName evidence="6">Terpene cyclase/mutase family protein</fullName>
    </recommendedName>
</protein>